<dbReference type="AlphaFoldDB" id="A0A0H5RA33"/>
<accession>A0A0H5RA33</accession>
<organism evidence="1">
    <name type="scientific">Spongospora subterranea</name>
    <dbReference type="NCBI Taxonomy" id="70186"/>
    <lineage>
        <taxon>Eukaryota</taxon>
        <taxon>Sar</taxon>
        <taxon>Rhizaria</taxon>
        <taxon>Endomyxa</taxon>
        <taxon>Phytomyxea</taxon>
        <taxon>Plasmodiophorida</taxon>
        <taxon>Plasmodiophoridae</taxon>
        <taxon>Spongospora</taxon>
    </lineage>
</organism>
<dbReference type="Gene3D" id="1.20.140.90">
    <property type="entry name" value="Malonyl-CoA decarboxylase, oligemerization domain"/>
    <property type="match status" value="1"/>
</dbReference>
<dbReference type="EMBL" id="HACM01010501">
    <property type="protein sequence ID" value="CRZ10943.1"/>
    <property type="molecule type" value="Transcribed_RNA"/>
</dbReference>
<dbReference type="InterPro" id="IPR038351">
    <property type="entry name" value="MCD_N_sf"/>
</dbReference>
<reference evidence="1" key="1">
    <citation type="submission" date="2015-04" db="EMBL/GenBank/DDBJ databases">
        <title>The genome sequence of the plant pathogenic Rhizarian Plasmodiophora brassicae reveals insights in its biotrophic life cycle and the origin of chitin synthesis.</title>
        <authorList>
            <person name="Schwelm A."/>
            <person name="Fogelqvist J."/>
            <person name="Knaust A."/>
            <person name="Julke S."/>
            <person name="Lilja T."/>
            <person name="Dhandapani V."/>
            <person name="Bonilla-Rosso G."/>
            <person name="Karlsson M."/>
            <person name="Shevchenko A."/>
            <person name="Choi S.R."/>
            <person name="Kim H.G."/>
            <person name="Park J.Y."/>
            <person name="Lim Y.P."/>
            <person name="Ludwig-Muller J."/>
            <person name="Dixelius C."/>
        </authorList>
    </citation>
    <scope>NUCLEOTIDE SEQUENCE</scope>
    <source>
        <tissue evidence="1">Potato root galls</tissue>
    </source>
</reference>
<sequence>LVTMRTVLCNIERAIALSHPIDKADVGRLCKHYQNASHSGRLSGLIWAHRRLSLPDRKRVYARATELVNSSLREDRLVAAIKLRRTSTPPLTSLIMSILSTEEYGLGFIIDVRGDVIKFKGRFPVIENELHLALSLCLNPGVLRICRITTASPKKVLDAMFENEAVCID</sequence>
<protein>
    <submittedName>
        <fullName evidence="1">Uncharacterized protein</fullName>
    </submittedName>
</protein>
<proteinExistence type="predicted"/>
<name>A0A0H5RA33_9EUKA</name>
<evidence type="ECO:0000313" key="1">
    <source>
        <dbReference type="EMBL" id="CRZ10943.1"/>
    </source>
</evidence>
<feature type="non-terminal residue" evidence="1">
    <location>
        <position position="1"/>
    </location>
</feature>